<accession>A0ABP0VVQ6</accession>
<proteinExistence type="predicted"/>
<name>A0ABP0VVQ6_9BRYO</name>
<dbReference type="Proteomes" id="UP001497444">
    <property type="component" value="Chromosome 11"/>
</dbReference>
<gene>
    <name evidence="1" type="ORF">CSSPJE1EN1_LOCUS4041</name>
</gene>
<evidence type="ECO:0000313" key="1">
    <source>
        <dbReference type="EMBL" id="CAK9258563.1"/>
    </source>
</evidence>
<reference evidence="1" key="1">
    <citation type="submission" date="2024-02" db="EMBL/GenBank/DDBJ databases">
        <authorList>
            <consortium name="ELIXIR-Norway"/>
            <consortium name="Elixir Norway"/>
        </authorList>
    </citation>
    <scope>NUCLEOTIDE SEQUENCE</scope>
</reference>
<keyword evidence="2" id="KW-1185">Reference proteome</keyword>
<sequence>MPPLKTDAVVMEHNNFNGTVCGLEIAKDMGVKGLEQKLPKKEHVDMNKRLAHVVVEQDNARPQKMLTDHIEKHQLELDATQKVAADTKQVLEVKVMFGC</sequence>
<protein>
    <submittedName>
        <fullName evidence="1">Uncharacterized protein</fullName>
    </submittedName>
</protein>
<dbReference type="EMBL" id="OZ020106">
    <property type="protein sequence ID" value="CAK9258563.1"/>
    <property type="molecule type" value="Genomic_DNA"/>
</dbReference>
<organism evidence="1 2">
    <name type="scientific">Sphagnum jensenii</name>
    <dbReference type="NCBI Taxonomy" id="128206"/>
    <lineage>
        <taxon>Eukaryota</taxon>
        <taxon>Viridiplantae</taxon>
        <taxon>Streptophyta</taxon>
        <taxon>Embryophyta</taxon>
        <taxon>Bryophyta</taxon>
        <taxon>Sphagnophytina</taxon>
        <taxon>Sphagnopsida</taxon>
        <taxon>Sphagnales</taxon>
        <taxon>Sphagnaceae</taxon>
        <taxon>Sphagnum</taxon>
    </lineage>
</organism>
<evidence type="ECO:0000313" key="2">
    <source>
        <dbReference type="Proteomes" id="UP001497444"/>
    </source>
</evidence>